<evidence type="ECO:0000256" key="2">
    <source>
        <dbReference type="ARBA" id="ARBA00023012"/>
    </source>
</evidence>
<dbReference type="InterPro" id="IPR050595">
    <property type="entry name" value="Bact_response_regulator"/>
</dbReference>
<name>X1PHP8_9ZZZZ</name>
<keyword evidence="3" id="KW-0805">Transcription regulation</keyword>
<dbReference type="EMBL" id="BARV01035294">
    <property type="protein sequence ID" value="GAI55832.1"/>
    <property type="molecule type" value="Genomic_DNA"/>
</dbReference>
<evidence type="ECO:0000259" key="6">
    <source>
        <dbReference type="PROSITE" id="PS50110"/>
    </source>
</evidence>
<proteinExistence type="predicted"/>
<keyword evidence="1" id="KW-0597">Phosphoprotein</keyword>
<keyword evidence="2" id="KW-0902">Two-component regulatory system</keyword>
<evidence type="ECO:0000256" key="3">
    <source>
        <dbReference type="ARBA" id="ARBA00023015"/>
    </source>
</evidence>
<evidence type="ECO:0000256" key="4">
    <source>
        <dbReference type="ARBA" id="ARBA00023125"/>
    </source>
</evidence>
<dbReference type="Pfam" id="PF00072">
    <property type="entry name" value="Response_reg"/>
    <property type="match status" value="1"/>
</dbReference>
<dbReference type="SMART" id="SM00448">
    <property type="entry name" value="REC"/>
    <property type="match status" value="1"/>
</dbReference>
<dbReference type="AlphaFoldDB" id="X1PHP8"/>
<dbReference type="PANTHER" id="PTHR44591:SF3">
    <property type="entry name" value="RESPONSE REGULATORY DOMAIN-CONTAINING PROTEIN"/>
    <property type="match status" value="1"/>
</dbReference>
<reference evidence="7" key="1">
    <citation type="journal article" date="2014" name="Front. Microbiol.">
        <title>High frequency of phylogenetically diverse reductive dehalogenase-homologous genes in deep subseafloor sedimentary metagenomes.</title>
        <authorList>
            <person name="Kawai M."/>
            <person name="Futagami T."/>
            <person name="Toyoda A."/>
            <person name="Takaki Y."/>
            <person name="Nishi S."/>
            <person name="Hori S."/>
            <person name="Arai W."/>
            <person name="Tsubouchi T."/>
            <person name="Morono Y."/>
            <person name="Uchiyama I."/>
            <person name="Ito T."/>
            <person name="Fujiyama A."/>
            <person name="Inagaki F."/>
            <person name="Takami H."/>
        </authorList>
    </citation>
    <scope>NUCLEOTIDE SEQUENCE</scope>
    <source>
        <strain evidence="7">Expedition CK06-06</strain>
    </source>
</reference>
<dbReference type="InterPro" id="IPR001789">
    <property type="entry name" value="Sig_transdc_resp-reg_receiver"/>
</dbReference>
<keyword evidence="5" id="KW-0804">Transcription</keyword>
<organism evidence="7">
    <name type="scientific">marine sediment metagenome</name>
    <dbReference type="NCBI Taxonomy" id="412755"/>
    <lineage>
        <taxon>unclassified sequences</taxon>
        <taxon>metagenomes</taxon>
        <taxon>ecological metagenomes</taxon>
    </lineage>
</organism>
<dbReference type="Gene3D" id="3.40.50.2300">
    <property type="match status" value="1"/>
</dbReference>
<dbReference type="SUPFAM" id="SSF52172">
    <property type="entry name" value="CheY-like"/>
    <property type="match status" value="1"/>
</dbReference>
<accession>X1PHP8</accession>
<keyword evidence="4" id="KW-0238">DNA-binding</keyword>
<dbReference type="InterPro" id="IPR011006">
    <property type="entry name" value="CheY-like_superfamily"/>
</dbReference>
<gene>
    <name evidence="7" type="ORF">S06H3_55097</name>
</gene>
<comment type="caution">
    <text evidence="7">The sequence shown here is derived from an EMBL/GenBank/DDBJ whole genome shotgun (WGS) entry which is preliminary data.</text>
</comment>
<protein>
    <recommendedName>
        <fullName evidence="6">Response regulatory domain-containing protein</fullName>
    </recommendedName>
</protein>
<dbReference type="GO" id="GO:0000160">
    <property type="term" value="P:phosphorelay signal transduction system"/>
    <property type="evidence" value="ECO:0007669"/>
    <property type="project" value="UniProtKB-KW"/>
</dbReference>
<dbReference type="PROSITE" id="PS50110">
    <property type="entry name" value="RESPONSE_REGULATORY"/>
    <property type="match status" value="1"/>
</dbReference>
<dbReference type="PANTHER" id="PTHR44591">
    <property type="entry name" value="STRESS RESPONSE REGULATOR PROTEIN 1"/>
    <property type="match status" value="1"/>
</dbReference>
<evidence type="ECO:0000313" key="7">
    <source>
        <dbReference type="EMBL" id="GAI55832.1"/>
    </source>
</evidence>
<dbReference type="FunFam" id="3.40.50.2300:FF:000001">
    <property type="entry name" value="DNA-binding response regulator PhoB"/>
    <property type="match status" value="1"/>
</dbReference>
<evidence type="ECO:0000256" key="1">
    <source>
        <dbReference type="ARBA" id="ARBA00022553"/>
    </source>
</evidence>
<feature type="domain" description="Response regulatory" evidence="6">
    <location>
        <begin position="3"/>
        <end position="120"/>
    </location>
</feature>
<sequence length="121" mass="13837">MSKILVVEDEHDIVEVIQMGLEKEGYEVDTAYDGVEALEKIKLNKPDLIVLDIMLPKLDGYSVNLKLKENPKTESIPVIVITGRVHLKELLQIREEITVAAYLEKPFTLKLLVEKIKELLR</sequence>
<dbReference type="GO" id="GO:0003677">
    <property type="term" value="F:DNA binding"/>
    <property type="evidence" value="ECO:0007669"/>
    <property type="project" value="UniProtKB-KW"/>
</dbReference>
<evidence type="ECO:0000256" key="5">
    <source>
        <dbReference type="ARBA" id="ARBA00023163"/>
    </source>
</evidence>